<protein>
    <submittedName>
        <fullName evidence="2">Cse2 family CRISPR-associated protein</fullName>
    </submittedName>
</protein>
<dbReference type="EMBL" id="LM676445">
    <property type="protein sequence ID" value="CEP27839.1"/>
    <property type="molecule type" value="Genomic_DNA"/>
</dbReference>
<feature type="region of interest" description="Disordered" evidence="1">
    <location>
        <begin position="221"/>
        <end position="241"/>
    </location>
</feature>
<proteinExistence type="predicted"/>
<name>A0A0B7P178_PROFF</name>
<sequence length="241" mass="26399">MTHDAAKPQDPGAVGHRPARLAQLYGAAVGPIEIMQRSYLAHNSFGTERLATLRHADVTDPASNPRLWAMTLSNLPDEFIGPGEVASQGELALHAALVLYATHQQAQTRPMHTSAEKVPPAERVKERRRVSFGHAVRRLAQIRGTGGQWDAGSITRFEALSGAHDHAARVVALRRLITLLRGEAIPLDYGQLACDLYDLNDARRRAEVQLRWGRDLHRKLPSDDQPAVAEASAQADANRAN</sequence>
<accession>A0A0B7P178</accession>
<dbReference type="InterPro" id="IPR013382">
    <property type="entry name" value="CRISPR-assoc_prot_Cse2"/>
</dbReference>
<evidence type="ECO:0000313" key="2">
    <source>
        <dbReference type="EMBL" id="CEP27839.1"/>
    </source>
</evidence>
<reference evidence="2" key="1">
    <citation type="submission" date="2014-08" db="EMBL/GenBank/DDBJ databases">
        <authorList>
            <person name="Falentin Helene"/>
        </authorList>
    </citation>
    <scope>NUCLEOTIDE SEQUENCE</scope>
</reference>
<gene>
    <name evidence="2" type="primary">cse2</name>
    <name evidence="2" type="ORF">PFCIRM138_06895</name>
</gene>
<dbReference type="Pfam" id="PF09485">
    <property type="entry name" value="CRISPR_Cse2"/>
    <property type="match status" value="1"/>
</dbReference>
<evidence type="ECO:0000256" key="1">
    <source>
        <dbReference type="SAM" id="MobiDB-lite"/>
    </source>
</evidence>
<dbReference type="CDD" id="cd09731">
    <property type="entry name" value="Cse2_I-E"/>
    <property type="match status" value="1"/>
</dbReference>
<dbReference type="Gene3D" id="1.10.520.40">
    <property type="entry name" value="CRISPR-associated protein Cse2"/>
    <property type="match status" value="1"/>
</dbReference>
<dbReference type="InterPro" id="IPR038287">
    <property type="entry name" value="Cse2_sf"/>
</dbReference>
<dbReference type="AlphaFoldDB" id="A0A0B7P178"/>
<organism evidence="2">
    <name type="scientific">Propionibacterium freudenreichii subsp. freudenreichii</name>
    <dbReference type="NCBI Taxonomy" id="66712"/>
    <lineage>
        <taxon>Bacteria</taxon>
        <taxon>Bacillati</taxon>
        <taxon>Actinomycetota</taxon>
        <taxon>Actinomycetes</taxon>
        <taxon>Propionibacteriales</taxon>
        <taxon>Propionibacteriaceae</taxon>
        <taxon>Propionibacterium</taxon>
    </lineage>
</organism>
<dbReference type="NCBIfam" id="TIGR02548">
    <property type="entry name" value="casB_cse2"/>
    <property type="match status" value="1"/>
</dbReference>